<keyword evidence="9 10" id="KW-0472">Membrane</keyword>
<keyword evidence="7 10" id="KW-0283">Flagellar rotation</keyword>
<accession>A0A0F7JUH7</accession>
<comment type="subcellular location">
    <subcellularLocation>
        <location evidence="10">Cell inner membrane</location>
    </subcellularLocation>
    <subcellularLocation>
        <location evidence="2">Cell membrane</location>
        <topology evidence="2">Single-pass membrane protein</topology>
    </subcellularLocation>
</comment>
<evidence type="ECO:0000256" key="8">
    <source>
        <dbReference type="ARBA" id="ARBA00022989"/>
    </source>
</evidence>
<dbReference type="PANTHER" id="PTHR35091">
    <property type="entry name" value="FLAGELLAR PROTEIN FLIL"/>
    <property type="match status" value="1"/>
</dbReference>
<gene>
    <name evidence="11" type="ORF">AAY24_07330</name>
</gene>
<keyword evidence="4" id="KW-1003">Cell membrane</keyword>
<evidence type="ECO:0000256" key="6">
    <source>
        <dbReference type="ARBA" id="ARBA00022692"/>
    </source>
</evidence>
<evidence type="ECO:0000313" key="11">
    <source>
        <dbReference type="EMBL" id="AKH20196.1"/>
    </source>
</evidence>
<comment type="similarity">
    <text evidence="3 10">Belongs to the FliL family.</text>
</comment>
<name>A0A0F7JUH7_9GAMM</name>
<evidence type="ECO:0000256" key="3">
    <source>
        <dbReference type="ARBA" id="ARBA00008281"/>
    </source>
</evidence>
<dbReference type="RefSeq" id="WP_046859132.1">
    <property type="nucleotide sequence ID" value="NZ_CP011412.1"/>
</dbReference>
<reference evidence="11 12" key="1">
    <citation type="journal article" date="2015" name="Genome Announc.">
        <title>Complete Genome Sequence of Sedimenticola thiotaurini Strain SIP-G1, a Polyphosphate- and Polyhydroxyalkanoate-Accumulating Sulfur-Oxidizing Gammaproteobacterium Isolated from Salt Marsh Sediments.</title>
        <authorList>
            <person name="Flood B.E."/>
            <person name="Jones D.S."/>
            <person name="Bailey J.V."/>
        </authorList>
    </citation>
    <scope>NUCLEOTIDE SEQUENCE [LARGE SCALE GENOMIC DNA]</scope>
    <source>
        <strain evidence="11 12">SIP-G1</strain>
    </source>
</reference>
<keyword evidence="10" id="KW-0997">Cell inner membrane</keyword>
<evidence type="ECO:0000256" key="9">
    <source>
        <dbReference type="ARBA" id="ARBA00023136"/>
    </source>
</evidence>
<evidence type="ECO:0000256" key="7">
    <source>
        <dbReference type="ARBA" id="ARBA00022779"/>
    </source>
</evidence>
<dbReference type="EMBL" id="CP011412">
    <property type="protein sequence ID" value="AKH20196.1"/>
    <property type="molecule type" value="Genomic_DNA"/>
</dbReference>
<dbReference type="KEGG" id="seds:AAY24_07330"/>
<dbReference type="InterPro" id="IPR005503">
    <property type="entry name" value="FliL"/>
</dbReference>
<proteinExistence type="inferred from homology"/>
<keyword evidence="12" id="KW-1185">Reference proteome</keyword>
<keyword evidence="5 10" id="KW-0145">Chemotaxis</keyword>
<evidence type="ECO:0000256" key="1">
    <source>
        <dbReference type="ARBA" id="ARBA00002254"/>
    </source>
</evidence>
<dbReference type="Proteomes" id="UP000034410">
    <property type="component" value="Chromosome"/>
</dbReference>
<dbReference type="PANTHER" id="PTHR35091:SF2">
    <property type="entry name" value="FLAGELLAR PROTEIN FLIL"/>
    <property type="match status" value="1"/>
</dbReference>
<keyword evidence="8 10" id="KW-1133">Transmembrane helix</keyword>
<dbReference type="GO" id="GO:0071978">
    <property type="term" value="P:bacterial-type flagellum-dependent swarming motility"/>
    <property type="evidence" value="ECO:0007669"/>
    <property type="project" value="TreeGrafter"/>
</dbReference>
<keyword evidence="6 10" id="KW-0812">Transmembrane</keyword>
<evidence type="ECO:0000256" key="5">
    <source>
        <dbReference type="ARBA" id="ARBA00022500"/>
    </source>
</evidence>
<dbReference type="Pfam" id="PF03748">
    <property type="entry name" value="FliL"/>
    <property type="match status" value="1"/>
</dbReference>
<evidence type="ECO:0000313" key="12">
    <source>
        <dbReference type="Proteomes" id="UP000034410"/>
    </source>
</evidence>
<dbReference type="AlphaFoldDB" id="A0A0F7JUH7"/>
<evidence type="ECO:0000256" key="2">
    <source>
        <dbReference type="ARBA" id="ARBA00004162"/>
    </source>
</evidence>
<dbReference type="GO" id="GO:0009425">
    <property type="term" value="C:bacterial-type flagellum basal body"/>
    <property type="evidence" value="ECO:0007669"/>
    <property type="project" value="InterPro"/>
</dbReference>
<evidence type="ECO:0000256" key="10">
    <source>
        <dbReference type="RuleBase" id="RU364125"/>
    </source>
</evidence>
<dbReference type="GO" id="GO:0006935">
    <property type="term" value="P:chemotaxis"/>
    <property type="evidence" value="ECO:0007669"/>
    <property type="project" value="UniProtKB-KW"/>
</dbReference>
<dbReference type="GO" id="GO:0005886">
    <property type="term" value="C:plasma membrane"/>
    <property type="evidence" value="ECO:0007669"/>
    <property type="project" value="UniProtKB-SubCell"/>
</dbReference>
<comment type="function">
    <text evidence="1 10">Controls the rotational direction of flagella during chemotaxis.</text>
</comment>
<dbReference type="OrthoDB" id="5616092at2"/>
<feature type="transmembrane region" description="Helical" evidence="10">
    <location>
        <begin position="23"/>
        <end position="44"/>
    </location>
</feature>
<evidence type="ECO:0000256" key="4">
    <source>
        <dbReference type="ARBA" id="ARBA00022475"/>
    </source>
</evidence>
<sequence>MAKQQDEDLDLGAEHVGLSKKKLILIILGAVLLMAIGLVLGWYLTGGSGAANEDEAEEVVEEQLPAIYHPLAPVFVVNLPPGGKAKMLQVGVQVMARDPALIQFLKYNDPMIRHNLLSLFGNQQDSGLRDRAGKEKLQTEVLNTINRILKEYDGGGEVEAVYFTSFVMQ</sequence>
<organism evidence="11 12">
    <name type="scientific">Sedimenticola thiotaurini</name>
    <dbReference type="NCBI Taxonomy" id="1543721"/>
    <lineage>
        <taxon>Bacteria</taxon>
        <taxon>Pseudomonadati</taxon>
        <taxon>Pseudomonadota</taxon>
        <taxon>Gammaproteobacteria</taxon>
        <taxon>Chromatiales</taxon>
        <taxon>Sedimenticolaceae</taxon>
        <taxon>Sedimenticola</taxon>
    </lineage>
</organism>
<protein>
    <recommendedName>
        <fullName evidence="10">Flagellar protein FliL</fullName>
    </recommendedName>
</protein>